<name>A0A0C7NCT7_9SACH</name>
<dbReference type="InterPro" id="IPR015267">
    <property type="entry name" value="PPP4R2"/>
</dbReference>
<feature type="compositionally biased region" description="Basic and acidic residues" evidence="2">
    <location>
        <begin position="250"/>
        <end position="260"/>
    </location>
</feature>
<evidence type="ECO:0000313" key="4">
    <source>
        <dbReference type="Proteomes" id="UP000054304"/>
    </source>
</evidence>
<dbReference type="PANTHER" id="PTHR16487">
    <property type="entry name" value="PPP4R2-RELATED PROTEIN"/>
    <property type="match status" value="1"/>
</dbReference>
<feature type="region of interest" description="Disordered" evidence="2">
    <location>
        <begin position="384"/>
        <end position="416"/>
    </location>
</feature>
<dbReference type="PANTHER" id="PTHR16487:SF0">
    <property type="entry name" value="PROTEIN PHOSPHATASE 4 REGULATORY SUBUNIT 2-RELATED"/>
    <property type="match status" value="1"/>
</dbReference>
<dbReference type="RefSeq" id="XP_022629668.1">
    <property type="nucleotide sequence ID" value="XM_022771049.1"/>
</dbReference>
<keyword evidence="4" id="KW-1185">Reference proteome</keyword>
<accession>A0A0C7NCT7</accession>
<dbReference type="GO" id="GO:0005634">
    <property type="term" value="C:nucleus"/>
    <property type="evidence" value="ECO:0007669"/>
    <property type="project" value="EnsemblFungi"/>
</dbReference>
<dbReference type="STRING" id="1245769.A0A0C7NCT7"/>
<dbReference type="GO" id="GO:0030289">
    <property type="term" value="C:protein phosphatase 4 complex"/>
    <property type="evidence" value="ECO:0007669"/>
    <property type="project" value="EnsemblFungi"/>
</dbReference>
<sequence>MVSNMMGIKADFLYKNLTRIVVEKDTSVFRTLPSRKLIPELLMHMTETIPNEIFEVNDDTAQLISRLQRLAGHLNSNFTGNDTYPFTIQRICEVCYHPLKYFKTHELAKFVNALERCCLVSSSLENDSQAPCENVGDAGDVSLKRICWVNESEEKGLAAFLREIETTVSVNFGYENEDDDDDIMNPAEGIDPTPYANDAEDDDEEDGDYVAGEEVKDEDEDEDDDEDEDEDEESDDGGSDDDHDDDEEEAVIHTGEHNSDDTQELYVSTETIETSRARTRGLRDTMSIDRRETVVEGAGAFEEEESTSEDDDPDTNDVIRKRKPTEMDVYEYEEKEQARITTPKKQRGVNTTATATLAHSPLFTQGSAVQSASLEQQISMLVSPSSVTASESNKITPISGEYLEKTSPLANKSGKR</sequence>
<protein>
    <submittedName>
        <fullName evidence="3">LALA0S08e02762g1_1</fullName>
    </submittedName>
</protein>
<dbReference type="GO" id="GO:2000002">
    <property type="term" value="P:negative regulation of DNA damage checkpoint"/>
    <property type="evidence" value="ECO:0007669"/>
    <property type="project" value="EnsemblFungi"/>
</dbReference>
<comment type="similarity">
    <text evidence="1">Belongs to the PPP4R2 family.</text>
</comment>
<dbReference type="OrthoDB" id="341898at2759"/>
<organism evidence="3 4">
    <name type="scientific">Lachancea lanzarotensis</name>
    <dbReference type="NCBI Taxonomy" id="1245769"/>
    <lineage>
        <taxon>Eukaryota</taxon>
        <taxon>Fungi</taxon>
        <taxon>Dikarya</taxon>
        <taxon>Ascomycota</taxon>
        <taxon>Saccharomycotina</taxon>
        <taxon>Saccharomycetes</taxon>
        <taxon>Saccharomycetales</taxon>
        <taxon>Saccharomycetaceae</taxon>
        <taxon>Lachancea</taxon>
    </lineage>
</organism>
<feature type="compositionally biased region" description="Acidic residues" evidence="2">
    <location>
        <begin position="301"/>
        <end position="315"/>
    </location>
</feature>
<dbReference type="Pfam" id="PF09184">
    <property type="entry name" value="PPP4R2"/>
    <property type="match status" value="1"/>
</dbReference>
<evidence type="ECO:0000256" key="1">
    <source>
        <dbReference type="ARBA" id="ARBA00009207"/>
    </source>
</evidence>
<dbReference type="GeneID" id="34686957"/>
<dbReference type="GO" id="GO:0019888">
    <property type="term" value="F:protein phosphatase regulator activity"/>
    <property type="evidence" value="ECO:0007669"/>
    <property type="project" value="EnsemblFungi"/>
</dbReference>
<feature type="region of interest" description="Disordered" evidence="2">
    <location>
        <begin position="173"/>
        <end position="323"/>
    </location>
</feature>
<feature type="region of interest" description="Disordered" evidence="2">
    <location>
        <begin position="332"/>
        <end position="351"/>
    </location>
</feature>
<feature type="compositionally biased region" description="Basic and acidic residues" evidence="2">
    <location>
        <begin position="273"/>
        <end position="294"/>
    </location>
</feature>
<evidence type="ECO:0000256" key="2">
    <source>
        <dbReference type="SAM" id="MobiDB-lite"/>
    </source>
</evidence>
<gene>
    <name evidence="3" type="ORF">LALA0_S08e02762g</name>
</gene>
<dbReference type="AlphaFoldDB" id="A0A0C7NCT7"/>
<dbReference type="Proteomes" id="UP000054304">
    <property type="component" value="Unassembled WGS sequence"/>
</dbReference>
<feature type="compositionally biased region" description="Polar residues" evidence="2">
    <location>
        <begin position="384"/>
        <end position="396"/>
    </location>
</feature>
<proteinExistence type="inferred from homology"/>
<feature type="compositionally biased region" description="Acidic residues" evidence="2">
    <location>
        <begin position="198"/>
        <end position="208"/>
    </location>
</feature>
<dbReference type="GO" id="GO:0005737">
    <property type="term" value="C:cytoplasm"/>
    <property type="evidence" value="ECO:0007669"/>
    <property type="project" value="EnsemblFungi"/>
</dbReference>
<evidence type="ECO:0000313" key="3">
    <source>
        <dbReference type="EMBL" id="CEP63451.1"/>
    </source>
</evidence>
<dbReference type="HOGENOM" id="CLU_036743_1_0_1"/>
<dbReference type="EMBL" id="LN736367">
    <property type="protein sequence ID" value="CEP63451.1"/>
    <property type="molecule type" value="Genomic_DNA"/>
</dbReference>
<feature type="compositionally biased region" description="Acidic residues" evidence="2">
    <location>
        <begin position="215"/>
        <end position="249"/>
    </location>
</feature>
<reference evidence="3 4" key="1">
    <citation type="submission" date="2014-12" db="EMBL/GenBank/DDBJ databases">
        <authorList>
            <person name="Neuveglise Cecile"/>
        </authorList>
    </citation>
    <scope>NUCLEOTIDE SEQUENCE [LARGE SCALE GENOMIC DNA]</scope>
    <source>
        <strain evidence="3 4">CBS 12615</strain>
    </source>
</reference>